<keyword evidence="3" id="KW-0067">ATP-binding</keyword>
<dbReference type="InterPro" id="IPR003593">
    <property type="entry name" value="AAA+_ATPase"/>
</dbReference>
<comment type="caution">
    <text evidence="7">The sequence shown here is derived from an EMBL/GenBank/DDBJ whole genome shotgun (WGS) entry which is preliminary data.</text>
</comment>
<dbReference type="AlphaFoldDB" id="A0A9R1CCD5"/>
<dbReference type="Pfam" id="PF00005">
    <property type="entry name" value="ABC_tran"/>
    <property type="match status" value="1"/>
</dbReference>
<protein>
    <recommendedName>
        <fullName evidence="6">ABC transporter domain-containing protein</fullName>
    </recommendedName>
</protein>
<feature type="domain" description="ABC transporter" evidence="6">
    <location>
        <begin position="5"/>
        <end position="232"/>
    </location>
</feature>
<sequence>MIMDIRLDNLSIGYGHGAPLASAINAVVHGGELTCVIGRNGTGKSTLLKTLTGFIPAMAGRVVVGGRCLSALSQRERSRTVSVVLTATPDVENVTAGEMVAMGRMPWTGFWGRLSAADRIIVDRAMAMAGVETLADRTTRTLSDGERQKVMIARALAQQTPVMVLDEPTAFLDYTAKAETMSLLRQLAHDEKKAIIMSTHDLGLCVSHADRFLLLDSGSLKEVTKEEVESIIKE</sequence>
<keyword evidence="8" id="KW-1185">Reference proteome</keyword>
<evidence type="ECO:0000313" key="8">
    <source>
        <dbReference type="Proteomes" id="UP000825483"/>
    </source>
</evidence>
<evidence type="ECO:0000256" key="5">
    <source>
        <dbReference type="ARBA" id="ARBA00037066"/>
    </source>
</evidence>
<accession>A0A9R1CCD5</accession>
<evidence type="ECO:0000256" key="2">
    <source>
        <dbReference type="ARBA" id="ARBA00022741"/>
    </source>
</evidence>
<proteinExistence type="predicted"/>
<evidence type="ECO:0000256" key="4">
    <source>
        <dbReference type="ARBA" id="ARBA00022967"/>
    </source>
</evidence>
<evidence type="ECO:0000259" key="6">
    <source>
        <dbReference type="PROSITE" id="PS50893"/>
    </source>
</evidence>
<name>A0A9R1CCD5_9BACT</name>
<dbReference type="GO" id="GO:0005524">
    <property type="term" value="F:ATP binding"/>
    <property type="evidence" value="ECO:0007669"/>
    <property type="project" value="UniProtKB-KW"/>
</dbReference>
<dbReference type="PROSITE" id="PS50893">
    <property type="entry name" value="ABC_TRANSPORTER_2"/>
    <property type="match status" value="1"/>
</dbReference>
<dbReference type="Proteomes" id="UP000825483">
    <property type="component" value="Unassembled WGS sequence"/>
</dbReference>
<comment type="function">
    <text evidence="5">Part of the ABC transporter complex HmuTUV involved in hemin import. Responsible for energy coupling to the transport system.</text>
</comment>
<reference evidence="7" key="1">
    <citation type="journal article" date="2022" name="Int. J. Syst. Evol. Microbiol.">
        <title>Prevotella lacticifex sp. nov., isolated from the rumen of cows.</title>
        <authorList>
            <person name="Shinkai T."/>
            <person name="Ikeyama N."/>
            <person name="Kumagai M."/>
            <person name="Ohmori H."/>
            <person name="Sakamoto M."/>
            <person name="Ohkuma M."/>
            <person name="Mitsumori M."/>
        </authorList>
    </citation>
    <scope>NUCLEOTIDE SEQUENCE</scope>
    <source>
        <strain evidence="7">R5076</strain>
    </source>
</reference>
<evidence type="ECO:0000256" key="1">
    <source>
        <dbReference type="ARBA" id="ARBA00022448"/>
    </source>
</evidence>
<dbReference type="PANTHER" id="PTHR42794">
    <property type="entry name" value="HEMIN IMPORT ATP-BINDING PROTEIN HMUV"/>
    <property type="match status" value="1"/>
</dbReference>
<dbReference type="SUPFAM" id="SSF52540">
    <property type="entry name" value="P-loop containing nucleoside triphosphate hydrolases"/>
    <property type="match status" value="1"/>
</dbReference>
<keyword evidence="4" id="KW-1278">Translocase</keyword>
<dbReference type="InterPro" id="IPR027417">
    <property type="entry name" value="P-loop_NTPase"/>
</dbReference>
<dbReference type="GO" id="GO:0016887">
    <property type="term" value="F:ATP hydrolysis activity"/>
    <property type="evidence" value="ECO:0007669"/>
    <property type="project" value="InterPro"/>
</dbReference>
<dbReference type="InterPro" id="IPR003439">
    <property type="entry name" value="ABC_transporter-like_ATP-bd"/>
</dbReference>
<dbReference type="SMART" id="SM00382">
    <property type="entry name" value="AAA"/>
    <property type="match status" value="1"/>
</dbReference>
<dbReference type="EMBL" id="BPUB01000002">
    <property type="protein sequence ID" value="GJG60043.1"/>
    <property type="molecule type" value="Genomic_DNA"/>
</dbReference>
<evidence type="ECO:0000256" key="3">
    <source>
        <dbReference type="ARBA" id="ARBA00022840"/>
    </source>
</evidence>
<keyword evidence="2" id="KW-0547">Nucleotide-binding</keyword>
<keyword evidence="1" id="KW-0813">Transport</keyword>
<evidence type="ECO:0000313" key="7">
    <source>
        <dbReference type="EMBL" id="GJG60043.1"/>
    </source>
</evidence>
<dbReference type="CDD" id="cd03214">
    <property type="entry name" value="ABC_Iron-Siderophores_B12_Hemin"/>
    <property type="match status" value="1"/>
</dbReference>
<dbReference type="PANTHER" id="PTHR42794:SF1">
    <property type="entry name" value="HEMIN IMPORT ATP-BINDING PROTEIN HMUV"/>
    <property type="match status" value="1"/>
</dbReference>
<dbReference type="Gene3D" id="3.40.50.300">
    <property type="entry name" value="P-loop containing nucleotide triphosphate hydrolases"/>
    <property type="match status" value="1"/>
</dbReference>
<gene>
    <name evidence="7" type="ORF">PRLR5076_28940</name>
</gene>
<organism evidence="7 8">
    <name type="scientific">Prevotella lacticifex</name>
    <dbReference type="NCBI Taxonomy" id="2854755"/>
    <lineage>
        <taxon>Bacteria</taxon>
        <taxon>Pseudomonadati</taxon>
        <taxon>Bacteroidota</taxon>
        <taxon>Bacteroidia</taxon>
        <taxon>Bacteroidales</taxon>
        <taxon>Prevotellaceae</taxon>
        <taxon>Prevotella</taxon>
    </lineage>
</organism>